<evidence type="ECO:0000256" key="3">
    <source>
        <dbReference type="ARBA" id="ARBA00010930"/>
    </source>
</evidence>
<evidence type="ECO:0000256" key="6">
    <source>
        <dbReference type="ARBA" id="ARBA00022528"/>
    </source>
</evidence>
<keyword evidence="7" id="KW-0597">Phosphoprotein</keyword>
<dbReference type="HAMAP" id="MF_01217">
    <property type="entry name" value="Acyl_carrier"/>
    <property type="match status" value="1"/>
</dbReference>
<evidence type="ECO:0000256" key="13">
    <source>
        <dbReference type="RuleBase" id="RU000722"/>
    </source>
</evidence>
<keyword evidence="16" id="KW-1185">Reference proteome</keyword>
<evidence type="ECO:0000256" key="8">
    <source>
        <dbReference type="ARBA" id="ARBA00022640"/>
    </source>
</evidence>
<evidence type="ECO:0000256" key="7">
    <source>
        <dbReference type="ARBA" id="ARBA00022553"/>
    </source>
</evidence>
<evidence type="ECO:0000256" key="2">
    <source>
        <dbReference type="ARBA" id="ARBA00004229"/>
    </source>
</evidence>
<accession>R0GJ40</accession>
<dbReference type="InterPro" id="IPR006162">
    <property type="entry name" value="Ppantetheine_attach_site"/>
</dbReference>
<keyword evidence="8" id="KW-0934">Plastid</keyword>
<keyword evidence="5 13" id="KW-0444">Lipid biosynthesis</keyword>
<dbReference type="STRING" id="81985.R0GJ40"/>
<dbReference type="eggNOG" id="KOG1748">
    <property type="taxonomic scope" value="Eukaryota"/>
</dbReference>
<gene>
    <name evidence="15" type="ORF">CARUB_v10020994mg</name>
</gene>
<feature type="domain" description="Carrier" evidence="14">
    <location>
        <begin position="109"/>
        <end position="184"/>
    </location>
</feature>
<dbReference type="SMART" id="SM00823">
    <property type="entry name" value="PKS_PP"/>
    <property type="match status" value="1"/>
</dbReference>
<dbReference type="PANTHER" id="PTHR46153:SF20">
    <property type="entry name" value="ACYL CARRIER PROTEIN 2, CHLOROPLASTIC-RELATED"/>
    <property type="match status" value="1"/>
</dbReference>
<evidence type="ECO:0000256" key="1">
    <source>
        <dbReference type="ARBA" id="ARBA00003180"/>
    </source>
</evidence>
<evidence type="ECO:0000256" key="11">
    <source>
        <dbReference type="ARBA" id="ARBA00023098"/>
    </source>
</evidence>
<dbReference type="KEGG" id="crb:17894855"/>
<feature type="non-terminal residue" evidence="15">
    <location>
        <position position="1"/>
    </location>
</feature>
<evidence type="ECO:0000256" key="10">
    <source>
        <dbReference type="ARBA" id="ARBA00022946"/>
    </source>
</evidence>
<keyword evidence="4 13" id="KW-0596">Phosphopantetheine</keyword>
<evidence type="ECO:0000256" key="5">
    <source>
        <dbReference type="ARBA" id="ARBA00022516"/>
    </source>
</evidence>
<evidence type="ECO:0000256" key="9">
    <source>
        <dbReference type="ARBA" id="ARBA00022832"/>
    </source>
</evidence>
<dbReference type="Gene3D" id="1.10.1200.10">
    <property type="entry name" value="ACP-like"/>
    <property type="match status" value="1"/>
</dbReference>
<dbReference type="GO" id="GO:0031177">
    <property type="term" value="F:phosphopantetheine binding"/>
    <property type="evidence" value="ECO:0007669"/>
    <property type="project" value="InterPro"/>
</dbReference>
<reference evidence="16" key="1">
    <citation type="journal article" date="2013" name="Nat. Genet.">
        <title>The Capsella rubella genome and the genomic consequences of rapid mating system evolution.</title>
        <authorList>
            <person name="Slotte T."/>
            <person name="Hazzouri K.M."/>
            <person name="Agren J.A."/>
            <person name="Koenig D."/>
            <person name="Maumus F."/>
            <person name="Guo Y.L."/>
            <person name="Steige K."/>
            <person name="Platts A.E."/>
            <person name="Escobar J.S."/>
            <person name="Newman L.K."/>
            <person name="Wang W."/>
            <person name="Mandakova T."/>
            <person name="Vello E."/>
            <person name="Smith L.M."/>
            <person name="Henz S.R."/>
            <person name="Steffen J."/>
            <person name="Takuno S."/>
            <person name="Brandvain Y."/>
            <person name="Coop G."/>
            <person name="Andolfatto P."/>
            <person name="Hu T.T."/>
            <person name="Blanchette M."/>
            <person name="Clark R.M."/>
            <person name="Quesneville H."/>
            <person name="Nordborg M."/>
            <person name="Gaut B.S."/>
            <person name="Lysak M.A."/>
            <person name="Jenkins J."/>
            <person name="Grimwood J."/>
            <person name="Chapman J."/>
            <person name="Prochnik S."/>
            <person name="Shu S."/>
            <person name="Rokhsar D."/>
            <person name="Schmutz J."/>
            <person name="Weigel D."/>
            <person name="Wright S.I."/>
        </authorList>
    </citation>
    <scope>NUCLEOTIDE SEQUENCE [LARGE SCALE GENOMIC DNA]</scope>
    <source>
        <strain evidence="16">cv. Monte Gargano</strain>
    </source>
</reference>
<keyword evidence="12 13" id="KW-0275">Fatty acid biosynthesis</keyword>
<dbReference type="EMBL" id="KB870806">
    <property type="protein sequence ID" value="EOA35761.1"/>
    <property type="molecule type" value="Genomic_DNA"/>
</dbReference>
<dbReference type="Proteomes" id="UP000029121">
    <property type="component" value="Unassembled WGS sequence"/>
</dbReference>
<name>R0GJ40_9BRAS</name>
<dbReference type="OrthoDB" id="448946at2759"/>
<evidence type="ECO:0000313" key="15">
    <source>
        <dbReference type="EMBL" id="EOA35761.1"/>
    </source>
</evidence>
<proteinExistence type="inferred from homology"/>
<dbReference type="NCBIfam" id="TIGR00517">
    <property type="entry name" value="acyl_carrier"/>
    <property type="match status" value="1"/>
</dbReference>
<dbReference type="InterPro" id="IPR020806">
    <property type="entry name" value="PKS_PP-bd"/>
</dbReference>
<dbReference type="InterPro" id="IPR009081">
    <property type="entry name" value="PP-bd_ACP"/>
</dbReference>
<comment type="subcellular location">
    <subcellularLocation>
        <location evidence="2">Plastid</location>
        <location evidence="2">Chloroplast</location>
    </subcellularLocation>
</comment>
<keyword evidence="11" id="KW-0443">Lipid metabolism</keyword>
<protein>
    <recommendedName>
        <fullName evidence="13">Acyl carrier protein</fullName>
    </recommendedName>
</protein>
<keyword evidence="10" id="KW-0809">Transit peptide</keyword>
<evidence type="ECO:0000256" key="4">
    <source>
        <dbReference type="ARBA" id="ARBA00022450"/>
    </source>
</evidence>
<dbReference type="Pfam" id="PF00550">
    <property type="entry name" value="PP-binding"/>
    <property type="match status" value="1"/>
</dbReference>
<dbReference type="PANTHER" id="PTHR46153">
    <property type="entry name" value="ACYL CARRIER PROTEIN"/>
    <property type="match status" value="1"/>
</dbReference>
<dbReference type="InterPro" id="IPR044813">
    <property type="entry name" value="ACP_chloroplastic"/>
</dbReference>
<dbReference type="InterPro" id="IPR003231">
    <property type="entry name" value="ACP"/>
</dbReference>
<organism evidence="15 16">
    <name type="scientific">Capsella rubella</name>
    <dbReference type="NCBI Taxonomy" id="81985"/>
    <lineage>
        <taxon>Eukaryota</taxon>
        <taxon>Viridiplantae</taxon>
        <taxon>Streptophyta</taxon>
        <taxon>Embryophyta</taxon>
        <taxon>Tracheophyta</taxon>
        <taxon>Spermatophyta</taxon>
        <taxon>Magnoliopsida</taxon>
        <taxon>eudicotyledons</taxon>
        <taxon>Gunneridae</taxon>
        <taxon>Pentapetalae</taxon>
        <taxon>rosids</taxon>
        <taxon>malvids</taxon>
        <taxon>Brassicales</taxon>
        <taxon>Brassicaceae</taxon>
        <taxon>Camelineae</taxon>
        <taxon>Capsella</taxon>
    </lineage>
</organism>
<comment type="similarity">
    <text evidence="3">Belongs to the acyl carrier protein (ACP) family.</text>
</comment>
<dbReference type="PROSITE" id="PS50075">
    <property type="entry name" value="CARRIER"/>
    <property type="match status" value="1"/>
</dbReference>
<dbReference type="PROSITE" id="PS00012">
    <property type="entry name" value="PHOSPHOPANTETHEINE"/>
    <property type="match status" value="1"/>
</dbReference>
<evidence type="ECO:0000256" key="12">
    <source>
        <dbReference type="ARBA" id="ARBA00023160"/>
    </source>
</evidence>
<dbReference type="AlphaFoldDB" id="R0GJ40"/>
<comment type="function">
    <text evidence="1 13">Carrier of the growing fatty acid chain in fatty acid biosynthesis.</text>
</comment>
<keyword evidence="9" id="KW-0276">Fatty acid metabolism</keyword>
<evidence type="ECO:0000259" key="14">
    <source>
        <dbReference type="PROSITE" id="PS50075"/>
    </source>
</evidence>
<dbReference type="SUPFAM" id="SSF47336">
    <property type="entry name" value="ACP-like"/>
    <property type="match status" value="1"/>
</dbReference>
<dbReference type="GO" id="GO:0000036">
    <property type="term" value="F:acyl carrier activity"/>
    <property type="evidence" value="ECO:0007669"/>
    <property type="project" value="InterPro"/>
</dbReference>
<sequence>CDLTLSLCVHFHWNLRKRFIYFSKYKNLSPTWLITLTVPLPHLSLRLRSLTPISSSMASIASSTSLQARSRHLAIAVNQVKCFSYGRSNLSFNLRQLPTRLTVSCAAKSETVDKVCEIVRKQLSLDETKKVVGATKFSELGADSLDTVEIVMGLEEEFGIEMAEEKAQTITTVEKAAELIEELLMEKA</sequence>
<dbReference type="InterPro" id="IPR036736">
    <property type="entry name" value="ACP-like_sf"/>
</dbReference>
<dbReference type="GO" id="GO:0009507">
    <property type="term" value="C:chloroplast"/>
    <property type="evidence" value="ECO:0007669"/>
    <property type="project" value="UniProtKB-SubCell"/>
</dbReference>
<evidence type="ECO:0000313" key="16">
    <source>
        <dbReference type="Proteomes" id="UP000029121"/>
    </source>
</evidence>
<keyword evidence="6" id="KW-0150">Chloroplast</keyword>